<sequence>MTGWPDRSDGDRTSRQDQMSVFSVSREEAVVRYVELQSWWEKYRPDQLSQSDHP</sequence>
<reference evidence="2" key="1">
    <citation type="submission" date="2021-09" db="EMBL/GenBank/DDBJ databases">
        <title>The genome of Mauremys mutica provides insights into the evolution of semi-aquatic lifestyle.</title>
        <authorList>
            <person name="Gong S."/>
            <person name="Gao Y."/>
        </authorList>
    </citation>
    <scope>NUCLEOTIDE SEQUENCE</scope>
    <source>
        <strain evidence="2">MM-2020</strain>
        <tissue evidence="2">Muscle</tissue>
    </source>
</reference>
<organism evidence="2 3">
    <name type="scientific">Mauremys mutica</name>
    <name type="common">yellowpond turtle</name>
    <dbReference type="NCBI Taxonomy" id="74926"/>
    <lineage>
        <taxon>Eukaryota</taxon>
        <taxon>Metazoa</taxon>
        <taxon>Chordata</taxon>
        <taxon>Craniata</taxon>
        <taxon>Vertebrata</taxon>
        <taxon>Euteleostomi</taxon>
        <taxon>Archelosauria</taxon>
        <taxon>Testudinata</taxon>
        <taxon>Testudines</taxon>
        <taxon>Cryptodira</taxon>
        <taxon>Durocryptodira</taxon>
        <taxon>Testudinoidea</taxon>
        <taxon>Geoemydidae</taxon>
        <taxon>Geoemydinae</taxon>
        <taxon>Mauremys</taxon>
    </lineage>
</organism>
<comment type="caution">
    <text evidence="2">The sequence shown here is derived from an EMBL/GenBank/DDBJ whole genome shotgun (WGS) entry which is preliminary data.</text>
</comment>
<evidence type="ECO:0000313" key="3">
    <source>
        <dbReference type="Proteomes" id="UP000827986"/>
    </source>
</evidence>
<name>A0A9D3XF17_9SAUR</name>
<accession>A0A9D3XF17</accession>
<gene>
    <name evidence="2" type="ORF">KIL84_012178</name>
</gene>
<feature type="compositionally biased region" description="Basic and acidic residues" evidence="1">
    <location>
        <begin position="1"/>
        <end position="15"/>
    </location>
</feature>
<dbReference type="EMBL" id="JAHDVG010000474">
    <property type="protein sequence ID" value="KAH1178476.1"/>
    <property type="molecule type" value="Genomic_DNA"/>
</dbReference>
<feature type="region of interest" description="Disordered" evidence="1">
    <location>
        <begin position="1"/>
        <end position="22"/>
    </location>
</feature>
<dbReference type="Proteomes" id="UP000827986">
    <property type="component" value="Unassembled WGS sequence"/>
</dbReference>
<evidence type="ECO:0000256" key="1">
    <source>
        <dbReference type="SAM" id="MobiDB-lite"/>
    </source>
</evidence>
<proteinExistence type="predicted"/>
<dbReference type="AlphaFoldDB" id="A0A9D3XF17"/>
<protein>
    <submittedName>
        <fullName evidence="2">Uncharacterized protein</fullName>
    </submittedName>
</protein>
<feature type="non-terminal residue" evidence="2">
    <location>
        <position position="54"/>
    </location>
</feature>
<keyword evidence="3" id="KW-1185">Reference proteome</keyword>
<evidence type="ECO:0000313" key="2">
    <source>
        <dbReference type="EMBL" id="KAH1178476.1"/>
    </source>
</evidence>